<evidence type="ECO:0000259" key="5">
    <source>
        <dbReference type="Pfam" id="PF04542"/>
    </source>
</evidence>
<dbReference type="InterPro" id="IPR036388">
    <property type="entry name" value="WH-like_DNA-bd_sf"/>
</dbReference>
<evidence type="ECO:0000313" key="8">
    <source>
        <dbReference type="Proteomes" id="UP001560573"/>
    </source>
</evidence>
<dbReference type="Pfam" id="PF04542">
    <property type="entry name" value="Sigma70_r2"/>
    <property type="match status" value="1"/>
</dbReference>
<dbReference type="PANTHER" id="PTHR43133">
    <property type="entry name" value="RNA POLYMERASE ECF-TYPE SIGMA FACTO"/>
    <property type="match status" value="1"/>
</dbReference>
<organism evidence="7 8">
    <name type="scientific">Danxiaibacter flavus</name>
    <dbReference type="NCBI Taxonomy" id="3049108"/>
    <lineage>
        <taxon>Bacteria</taxon>
        <taxon>Pseudomonadati</taxon>
        <taxon>Bacteroidota</taxon>
        <taxon>Chitinophagia</taxon>
        <taxon>Chitinophagales</taxon>
        <taxon>Chitinophagaceae</taxon>
        <taxon>Danxiaibacter</taxon>
    </lineage>
</organism>
<dbReference type="NCBIfam" id="TIGR02985">
    <property type="entry name" value="Sig70_bacteroi1"/>
    <property type="match status" value="1"/>
</dbReference>
<gene>
    <name evidence="7" type="ORF">QTN47_08915</name>
</gene>
<dbReference type="PANTHER" id="PTHR43133:SF46">
    <property type="entry name" value="RNA POLYMERASE SIGMA-70 FACTOR ECF SUBFAMILY"/>
    <property type="match status" value="1"/>
</dbReference>
<protein>
    <submittedName>
        <fullName evidence="7">RNA polymerase sigma-70 factor</fullName>
    </submittedName>
</protein>
<dbReference type="Proteomes" id="UP001560573">
    <property type="component" value="Unassembled WGS sequence"/>
</dbReference>
<reference evidence="7 8" key="1">
    <citation type="submission" date="2023-07" db="EMBL/GenBank/DDBJ databases">
        <authorList>
            <person name="Lian W.-H."/>
        </authorList>
    </citation>
    <scope>NUCLEOTIDE SEQUENCE [LARGE SCALE GENOMIC DNA]</scope>
    <source>
        <strain evidence="7 8">SYSU DXS3180</strain>
    </source>
</reference>
<keyword evidence="4" id="KW-0804">Transcription</keyword>
<proteinExistence type="inferred from homology"/>
<dbReference type="SUPFAM" id="SSF88946">
    <property type="entry name" value="Sigma2 domain of RNA polymerase sigma factors"/>
    <property type="match status" value="1"/>
</dbReference>
<dbReference type="SUPFAM" id="SSF88659">
    <property type="entry name" value="Sigma3 and sigma4 domains of RNA polymerase sigma factors"/>
    <property type="match status" value="1"/>
</dbReference>
<dbReference type="InterPro" id="IPR039425">
    <property type="entry name" value="RNA_pol_sigma-70-like"/>
</dbReference>
<dbReference type="InterPro" id="IPR007627">
    <property type="entry name" value="RNA_pol_sigma70_r2"/>
</dbReference>
<dbReference type="Pfam" id="PF08281">
    <property type="entry name" value="Sigma70_r4_2"/>
    <property type="match status" value="1"/>
</dbReference>
<keyword evidence="3" id="KW-0731">Sigma factor</keyword>
<accession>A0ABV3ZDL4</accession>
<evidence type="ECO:0000256" key="4">
    <source>
        <dbReference type="ARBA" id="ARBA00023163"/>
    </source>
</evidence>
<comment type="similarity">
    <text evidence="1">Belongs to the sigma-70 factor family. ECF subfamily.</text>
</comment>
<dbReference type="EMBL" id="JAULBC010000002">
    <property type="protein sequence ID" value="MEX6687610.1"/>
    <property type="molecule type" value="Genomic_DNA"/>
</dbReference>
<dbReference type="InterPro" id="IPR013325">
    <property type="entry name" value="RNA_pol_sigma_r2"/>
</dbReference>
<evidence type="ECO:0000256" key="1">
    <source>
        <dbReference type="ARBA" id="ARBA00010641"/>
    </source>
</evidence>
<comment type="caution">
    <text evidence="7">The sequence shown here is derived from an EMBL/GenBank/DDBJ whole genome shotgun (WGS) entry which is preliminary data.</text>
</comment>
<keyword evidence="8" id="KW-1185">Reference proteome</keyword>
<keyword evidence="2" id="KW-0805">Transcription regulation</keyword>
<evidence type="ECO:0000256" key="2">
    <source>
        <dbReference type="ARBA" id="ARBA00023015"/>
    </source>
</evidence>
<dbReference type="InterPro" id="IPR013324">
    <property type="entry name" value="RNA_pol_sigma_r3/r4-like"/>
</dbReference>
<sequence>MNEEYNLLKLVAEGDETAFKRIFEMHREKLYNYLFRITKSREISEEIVIDVFVKLWMGRELIQDIHNLDAFLRKVAHNKALDYFRIASRNNALQKMIRQEIEMAQESAADHQVLSKESDEIFHNAIKKLSPQRRIVFTLSRVEGLTHEEIAQKLNLSRNTVRNTISDTLRHMKDVIMHHETSTLLIPLFLFLN</sequence>
<evidence type="ECO:0000256" key="3">
    <source>
        <dbReference type="ARBA" id="ARBA00023082"/>
    </source>
</evidence>
<evidence type="ECO:0000259" key="6">
    <source>
        <dbReference type="Pfam" id="PF08281"/>
    </source>
</evidence>
<dbReference type="NCBIfam" id="TIGR02937">
    <property type="entry name" value="sigma70-ECF"/>
    <property type="match status" value="1"/>
</dbReference>
<evidence type="ECO:0000313" key="7">
    <source>
        <dbReference type="EMBL" id="MEX6687610.1"/>
    </source>
</evidence>
<dbReference type="Gene3D" id="1.10.10.10">
    <property type="entry name" value="Winged helix-like DNA-binding domain superfamily/Winged helix DNA-binding domain"/>
    <property type="match status" value="1"/>
</dbReference>
<dbReference type="InterPro" id="IPR014327">
    <property type="entry name" value="RNA_pol_sigma70_bacteroid"/>
</dbReference>
<dbReference type="Gene3D" id="1.10.1740.10">
    <property type="match status" value="1"/>
</dbReference>
<feature type="domain" description="RNA polymerase sigma-70 region 2" evidence="5">
    <location>
        <begin position="23"/>
        <end position="89"/>
    </location>
</feature>
<name>A0ABV3ZDL4_9BACT</name>
<dbReference type="InterPro" id="IPR013249">
    <property type="entry name" value="RNA_pol_sigma70_r4_t2"/>
</dbReference>
<feature type="domain" description="RNA polymerase sigma factor 70 region 4 type 2" evidence="6">
    <location>
        <begin position="120"/>
        <end position="172"/>
    </location>
</feature>
<dbReference type="RefSeq" id="WP_369329015.1">
    <property type="nucleotide sequence ID" value="NZ_JAULBC010000002.1"/>
</dbReference>
<dbReference type="CDD" id="cd06171">
    <property type="entry name" value="Sigma70_r4"/>
    <property type="match status" value="1"/>
</dbReference>
<dbReference type="InterPro" id="IPR014284">
    <property type="entry name" value="RNA_pol_sigma-70_dom"/>
</dbReference>